<gene>
    <name evidence="3" type="ORF">E5K00_21265</name>
</gene>
<feature type="compositionally biased region" description="Basic residues" evidence="1">
    <location>
        <begin position="47"/>
        <end position="58"/>
    </location>
</feature>
<evidence type="ECO:0000256" key="1">
    <source>
        <dbReference type="SAM" id="MobiDB-lite"/>
    </source>
</evidence>
<sequence length="72" mass="7581">MKTLSLLLLVSFLGVDAADAAPRHTATAAPATVAAATSHALGQEVTKRRKRKKSRPAYRRLGSPGQSRAVKA</sequence>
<feature type="signal peptide" evidence="2">
    <location>
        <begin position="1"/>
        <end position="20"/>
    </location>
</feature>
<evidence type="ECO:0000256" key="2">
    <source>
        <dbReference type="SAM" id="SignalP"/>
    </source>
</evidence>
<protein>
    <submittedName>
        <fullName evidence="3">Uncharacterized protein</fullName>
    </submittedName>
</protein>
<accession>A0A4Z0PT58</accession>
<evidence type="ECO:0000313" key="4">
    <source>
        <dbReference type="Proteomes" id="UP000297549"/>
    </source>
</evidence>
<dbReference type="EMBL" id="SRLC01000003">
    <property type="protein sequence ID" value="TGE20526.1"/>
    <property type="molecule type" value="Genomic_DNA"/>
</dbReference>
<name>A0A4Z0PT58_9BACT</name>
<proteinExistence type="predicted"/>
<reference evidence="3 4" key="1">
    <citation type="submission" date="2019-04" db="EMBL/GenBank/DDBJ databases">
        <authorList>
            <person name="Feng G."/>
            <person name="Zhang J."/>
            <person name="Zhu H."/>
        </authorList>
    </citation>
    <scope>NUCLEOTIDE SEQUENCE [LARGE SCALE GENOMIC DNA]</scope>
    <source>
        <strain evidence="3 4">JCM 31653</strain>
    </source>
</reference>
<comment type="caution">
    <text evidence="3">The sequence shown here is derived from an EMBL/GenBank/DDBJ whole genome shotgun (WGS) entry which is preliminary data.</text>
</comment>
<dbReference type="AlphaFoldDB" id="A0A4Z0PT58"/>
<dbReference type="Proteomes" id="UP000297549">
    <property type="component" value="Unassembled WGS sequence"/>
</dbReference>
<keyword evidence="2" id="KW-0732">Signal</keyword>
<feature type="compositionally biased region" description="Low complexity" evidence="1">
    <location>
        <begin position="31"/>
        <end position="40"/>
    </location>
</feature>
<organism evidence="3 4">
    <name type="scientific">Hymenobacter aquaticus</name>
    <dbReference type="NCBI Taxonomy" id="1867101"/>
    <lineage>
        <taxon>Bacteria</taxon>
        <taxon>Pseudomonadati</taxon>
        <taxon>Bacteroidota</taxon>
        <taxon>Cytophagia</taxon>
        <taxon>Cytophagales</taxon>
        <taxon>Hymenobacteraceae</taxon>
        <taxon>Hymenobacter</taxon>
    </lineage>
</organism>
<dbReference type="RefSeq" id="WP_135465327.1">
    <property type="nucleotide sequence ID" value="NZ_SRLC01000003.1"/>
</dbReference>
<evidence type="ECO:0000313" key="3">
    <source>
        <dbReference type="EMBL" id="TGE20526.1"/>
    </source>
</evidence>
<feature type="region of interest" description="Disordered" evidence="1">
    <location>
        <begin position="31"/>
        <end position="72"/>
    </location>
</feature>
<keyword evidence="4" id="KW-1185">Reference proteome</keyword>
<feature type="chain" id="PRO_5021335784" evidence="2">
    <location>
        <begin position="21"/>
        <end position="72"/>
    </location>
</feature>